<dbReference type="NCBIfam" id="NF041893">
    <property type="entry name" value="TraI_MobP_relax"/>
    <property type="match status" value="1"/>
</dbReference>
<comment type="caution">
    <text evidence="4">The sequence shown here is derived from an EMBL/GenBank/DDBJ whole genome shotgun (WGS) entry which is preliminary data.</text>
</comment>
<dbReference type="InterPro" id="IPR054462">
    <property type="entry name" value="TraI_M"/>
</dbReference>
<sequence length="651" mass="73403">MNVIIPEKRKDGFTSFVKLVSYISAREDKHQPEDEVTASPSVAPSQANQAVFDRLVNYIDRAADTAHQASVTEEFPDGRQRLFMGSVPCETNCFSLETAAAEMNLVARGNTRCKDPVYHFILSWQEHESPTNAQIFESAGHCLEKLGLEGHQYVTAIHQDTDNVHCHVAVNRVHPTTFKARNMWKDAEKLQKACRVLEREYGFAEDNGSWVWSDHDTLIPAPFRFQGAPQGAAKTQIYSDTESLFHYSVRTVRDQLDEIIGRNEGQWVHVHHALHERGLGLREQGGGLVIYDAQNPEAVPVKASSIHPSLTKGRLEPHFGVFTKPPEFTSVDPLEGRYGVFETYQPTLHLRDQDARLERRLARAAARQDLEARYEAYRLAWQKPDLNFQSRAQAIKLRCQSMKASVRRLNSDPLTRKLMYRVAEFEQLKAMAELRLTLRGERAALAEQGLLRPLSYRAWVEREALHGDTAAVSQLRGWAYREKRKIRAQEKHAEGIIIAAAADDSPVFDVAGHSSRLLKDGTIEYLRYGQVGVIDRGDTIIIKDGFDRDDSHANRSLAVAIMGTKSGERAELVGDAQVVDLVLEAGVRHTLHTGEDPLPLTDPMQQQRYVYLGSNVGGWAHQEEVEKHQMDHRDAPSHDDDAPLTVEQPKL</sequence>
<protein>
    <submittedName>
        <fullName evidence="4">Relaxase/mobilization nuclease domain-containing protein</fullName>
    </submittedName>
</protein>
<dbReference type="Pfam" id="PF22863">
    <property type="entry name" value="TraI_middle"/>
    <property type="match status" value="1"/>
</dbReference>
<evidence type="ECO:0000256" key="1">
    <source>
        <dbReference type="SAM" id="MobiDB-lite"/>
    </source>
</evidence>
<accession>A0A7W2Q0X6</accession>
<proteinExistence type="predicted"/>
<gene>
    <name evidence="4" type="ORF">H4C75_25560</name>
</gene>
<evidence type="ECO:0000313" key="5">
    <source>
        <dbReference type="Proteomes" id="UP000541770"/>
    </source>
</evidence>
<feature type="region of interest" description="Disordered" evidence="1">
    <location>
        <begin position="625"/>
        <end position="651"/>
    </location>
</feature>
<dbReference type="Proteomes" id="UP000541770">
    <property type="component" value="Unassembled WGS sequence"/>
</dbReference>
<evidence type="ECO:0000259" key="2">
    <source>
        <dbReference type="Pfam" id="PF03432"/>
    </source>
</evidence>
<dbReference type="InterPro" id="IPR049751">
    <property type="entry name" value="TraI/MobA_relaxases"/>
</dbReference>
<dbReference type="InterPro" id="IPR005094">
    <property type="entry name" value="Endonuclease_MobA/VirD2"/>
</dbReference>
<organism evidence="4 5">
    <name type="scientific">Pseudomonas mosselii</name>
    <dbReference type="NCBI Taxonomy" id="78327"/>
    <lineage>
        <taxon>Bacteria</taxon>
        <taxon>Pseudomonadati</taxon>
        <taxon>Pseudomonadota</taxon>
        <taxon>Gammaproteobacteria</taxon>
        <taxon>Pseudomonadales</taxon>
        <taxon>Pseudomonadaceae</taxon>
        <taxon>Pseudomonas</taxon>
    </lineage>
</organism>
<dbReference type="Pfam" id="PF03432">
    <property type="entry name" value="Relaxase"/>
    <property type="match status" value="1"/>
</dbReference>
<name>A0A7W2Q0X6_9PSED</name>
<reference evidence="4 5" key="1">
    <citation type="submission" date="2020-07" db="EMBL/GenBank/DDBJ databases">
        <title>Diversity of carbapenemase encoding genes among Pseudomonas putida group clinical isolates in a tertiary Brazilian hospital.</title>
        <authorList>
            <person name="Alberto-Lei F."/>
            <person name="Nodari C.S."/>
            <person name="Streling A.P."/>
            <person name="Paulino J.T."/>
            <person name="Bessa-Neto F.O."/>
            <person name="Cayo R."/>
            <person name="Gales A.C."/>
        </authorList>
    </citation>
    <scope>NUCLEOTIDE SEQUENCE [LARGE SCALE GENOMIC DNA]</scope>
    <source>
        <strain evidence="4 5">14802</strain>
    </source>
</reference>
<evidence type="ECO:0000259" key="3">
    <source>
        <dbReference type="Pfam" id="PF22863"/>
    </source>
</evidence>
<feature type="domain" description="MobA/VirD2-like nuclease" evidence="2">
    <location>
        <begin position="92"/>
        <end position="202"/>
    </location>
</feature>
<dbReference type="AlphaFoldDB" id="A0A7W2Q0X6"/>
<dbReference type="RefSeq" id="WP_182324893.1">
    <property type="nucleotide sequence ID" value="NZ_JACGDE010000025.1"/>
</dbReference>
<evidence type="ECO:0000313" key="4">
    <source>
        <dbReference type="EMBL" id="MBA6068107.1"/>
    </source>
</evidence>
<feature type="domain" description="TraI-like middle" evidence="3">
    <location>
        <begin position="233"/>
        <end position="324"/>
    </location>
</feature>
<dbReference type="EMBL" id="JACGDE010000025">
    <property type="protein sequence ID" value="MBA6068107.1"/>
    <property type="molecule type" value="Genomic_DNA"/>
</dbReference>
<feature type="compositionally biased region" description="Basic and acidic residues" evidence="1">
    <location>
        <begin position="625"/>
        <end position="641"/>
    </location>
</feature>